<dbReference type="Pfam" id="PF00117">
    <property type="entry name" value="GATase"/>
    <property type="match status" value="1"/>
</dbReference>
<feature type="compositionally biased region" description="Gly residues" evidence="5">
    <location>
        <begin position="69"/>
        <end position="81"/>
    </location>
</feature>
<dbReference type="InterPro" id="IPR029062">
    <property type="entry name" value="Class_I_gatase-like"/>
</dbReference>
<feature type="domain" description="Glutamine amidotransferase" evidence="6">
    <location>
        <begin position="506"/>
        <end position="689"/>
    </location>
</feature>
<keyword evidence="2" id="KW-0315">Glutamine amidotransferase</keyword>
<evidence type="ECO:0000256" key="4">
    <source>
        <dbReference type="ARBA" id="ARBA00047683"/>
    </source>
</evidence>
<evidence type="ECO:0000256" key="2">
    <source>
        <dbReference type="ARBA" id="ARBA00022962"/>
    </source>
</evidence>
<feature type="region of interest" description="Disordered" evidence="5">
    <location>
        <begin position="61"/>
        <end position="83"/>
    </location>
</feature>
<feature type="region of interest" description="Disordered" evidence="5">
    <location>
        <begin position="414"/>
        <end position="472"/>
    </location>
</feature>
<organism evidence="8 9">
    <name type="scientific">Streptomyces tauricus</name>
    <dbReference type="NCBI Taxonomy" id="68274"/>
    <lineage>
        <taxon>Bacteria</taxon>
        <taxon>Bacillati</taxon>
        <taxon>Actinomycetota</taxon>
        <taxon>Actinomycetes</taxon>
        <taxon>Kitasatosporales</taxon>
        <taxon>Streptomycetaceae</taxon>
        <taxon>Streptomyces</taxon>
        <taxon>Streptomyces aurantiacus group</taxon>
    </lineage>
</organism>
<feature type="compositionally biased region" description="Basic and acidic residues" evidence="5">
    <location>
        <begin position="461"/>
        <end position="472"/>
    </location>
</feature>
<gene>
    <name evidence="8" type="ORF">OG288_02530</name>
</gene>
<evidence type="ECO:0000256" key="1">
    <source>
        <dbReference type="ARBA" id="ARBA00012266"/>
    </source>
</evidence>
<sequence length="706" mass="76883">MTISTVRDPRETCARDLLTSLLTPDPPPFALLRRAGAATPEVEVLTGEVREVTALADVPLPGPVHGSGIETGSGAESGTGDGEPAEVLVAVPFRQITERGYACNDDGEPILTLAVRQRAALPVQEALELLPDTEVALRDAGFDVGDDEYEKIVQKVLDEEIRAGEGSNFVVRRSFRATLRDYRPEVALTVFRRLLTMESGAHWTFVVHTGDRTFVGASPELHVQVADGVARMNPISGTYRYPPSGADVDGVLEFLGDRKETDELFMVVDEELKMLARVCDGGARAHGPYLRQMARLAHTEYLLEGPTSLDVRAVLRETMFAPTIIGSPLENACRVIARHEESGRGYYGGALALLGRDPAGRATLDSAILIRTAEIRREGTVRIDVGATLVRDSRPTAEVAETWAKADALLAATGLRGDPRAPGPSVAGGVPAQPEQLSEQQPERLSEQQLGQLSGHPAQRPTERLADDPRVTDALDRRNVGLSAFWLGKEDDRPVHAPGPDAGRVLIVDAEDKFTDMLGHQTRALGLDATVRPWWSVRSSDLDAYDCVLLGPGPGDPRAAADPKVRGITEMTGRLLDRDIPFVGECLSHQALCALLGLPLFRRQRPHQGTQRRIDFFGRPEAVGFYNSYAARHTEDVLRSPLARGDVHLCRDPVSGEVHALRGERFAAVQFHLESVLTEHGTGLLADLLARVLRRPTDRDERGAHR</sequence>
<dbReference type="Gene3D" id="3.40.50.880">
    <property type="match status" value="1"/>
</dbReference>
<evidence type="ECO:0000256" key="5">
    <source>
        <dbReference type="SAM" id="MobiDB-lite"/>
    </source>
</evidence>
<dbReference type="SUPFAM" id="SSF56322">
    <property type="entry name" value="ADC synthase"/>
    <property type="match status" value="1"/>
</dbReference>
<dbReference type="PROSITE" id="PS51273">
    <property type="entry name" value="GATASE_TYPE_1"/>
    <property type="match status" value="1"/>
</dbReference>
<dbReference type="InterPro" id="IPR017926">
    <property type="entry name" value="GATASE"/>
</dbReference>
<feature type="domain" description="Chorismate-utilising enzyme C-terminal" evidence="7">
    <location>
        <begin position="147"/>
        <end position="405"/>
    </location>
</feature>
<dbReference type="PANTHER" id="PTHR11236:SF49">
    <property type="entry name" value="ANTHRANILATE SYNTHASE COMPONENT 1"/>
    <property type="match status" value="1"/>
</dbReference>
<keyword evidence="9" id="KW-1185">Reference proteome</keyword>
<evidence type="ECO:0000259" key="7">
    <source>
        <dbReference type="Pfam" id="PF00425"/>
    </source>
</evidence>
<evidence type="ECO:0000313" key="8">
    <source>
        <dbReference type="EMBL" id="WTP47288.1"/>
    </source>
</evidence>
<accession>A0ABZ1JA47</accession>
<dbReference type="InterPro" id="IPR015890">
    <property type="entry name" value="Chorismate_C"/>
</dbReference>
<evidence type="ECO:0000259" key="6">
    <source>
        <dbReference type="Pfam" id="PF00117"/>
    </source>
</evidence>
<dbReference type="InterPro" id="IPR006221">
    <property type="entry name" value="TrpG/PapA_dom"/>
</dbReference>
<dbReference type="PANTHER" id="PTHR11236">
    <property type="entry name" value="AMINOBENZOATE/ANTHRANILATE SYNTHASE"/>
    <property type="match status" value="1"/>
</dbReference>
<reference evidence="8" key="1">
    <citation type="submission" date="2022-10" db="EMBL/GenBank/DDBJ databases">
        <title>The complete genomes of actinobacterial strains from the NBC collection.</title>
        <authorList>
            <person name="Joergensen T.S."/>
            <person name="Alvarez Arevalo M."/>
            <person name="Sterndorff E.B."/>
            <person name="Faurdal D."/>
            <person name="Vuksanovic O."/>
            <person name="Mourched A.-S."/>
            <person name="Charusanti P."/>
            <person name="Shaw S."/>
            <person name="Blin K."/>
            <person name="Weber T."/>
        </authorList>
    </citation>
    <scope>NUCLEOTIDE SEQUENCE</scope>
    <source>
        <strain evidence="8">NBC_00189</strain>
    </source>
</reference>
<dbReference type="EC" id="4.1.3.27" evidence="1"/>
<keyword evidence="3" id="KW-0456">Lyase</keyword>
<proteinExistence type="predicted"/>
<dbReference type="InterPro" id="IPR019999">
    <property type="entry name" value="Anth_synth_I-like"/>
</dbReference>
<dbReference type="Gene3D" id="3.60.120.10">
    <property type="entry name" value="Anthranilate synthase"/>
    <property type="match status" value="1"/>
</dbReference>
<evidence type="ECO:0000256" key="3">
    <source>
        <dbReference type="ARBA" id="ARBA00023239"/>
    </source>
</evidence>
<comment type="catalytic activity">
    <reaction evidence="4">
        <text>chorismate + L-glutamine = anthranilate + pyruvate + L-glutamate + H(+)</text>
        <dbReference type="Rhea" id="RHEA:21732"/>
        <dbReference type="ChEBI" id="CHEBI:15361"/>
        <dbReference type="ChEBI" id="CHEBI:15378"/>
        <dbReference type="ChEBI" id="CHEBI:16567"/>
        <dbReference type="ChEBI" id="CHEBI:29748"/>
        <dbReference type="ChEBI" id="CHEBI:29985"/>
        <dbReference type="ChEBI" id="CHEBI:58359"/>
        <dbReference type="EC" id="4.1.3.27"/>
    </reaction>
</comment>
<dbReference type="RefSeq" id="WP_328936552.1">
    <property type="nucleotide sequence ID" value="NZ_CP108133.1"/>
</dbReference>
<protein>
    <recommendedName>
        <fullName evidence="1">anthranilate synthase</fullName>
        <ecNumber evidence="1">4.1.3.27</ecNumber>
    </recommendedName>
</protein>
<dbReference type="EMBL" id="CP108133">
    <property type="protein sequence ID" value="WTP47288.1"/>
    <property type="molecule type" value="Genomic_DNA"/>
</dbReference>
<dbReference type="Pfam" id="PF00425">
    <property type="entry name" value="Chorismate_bind"/>
    <property type="match status" value="1"/>
</dbReference>
<dbReference type="PRINTS" id="PR00096">
    <property type="entry name" value="GATASE"/>
</dbReference>
<name>A0ABZ1JA47_9ACTN</name>
<dbReference type="PRINTS" id="PR00097">
    <property type="entry name" value="ANTSNTHASEII"/>
</dbReference>
<dbReference type="Proteomes" id="UP001432166">
    <property type="component" value="Chromosome"/>
</dbReference>
<dbReference type="CDD" id="cd01743">
    <property type="entry name" value="GATase1_Anthranilate_Synthase"/>
    <property type="match status" value="1"/>
</dbReference>
<evidence type="ECO:0000313" key="9">
    <source>
        <dbReference type="Proteomes" id="UP001432166"/>
    </source>
</evidence>
<dbReference type="InterPro" id="IPR005801">
    <property type="entry name" value="ADC_synthase"/>
</dbReference>
<dbReference type="SUPFAM" id="SSF52317">
    <property type="entry name" value="Class I glutamine amidotransferase-like"/>
    <property type="match status" value="1"/>
</dbReference>